<protein>
    <submittedName>
        <fullName evidence="2">HDC17109</fullName>
    </submittedName>
</protein>
<evidence type="ECO:0000313" key="2">
    <source>
        <dbReference type="EMBL" id="DAA03176.1"/>
    </source>
</evidence>
<feature type="region of interest" description="Disordered" evidence="1">
    <location>
        <begin position="205"/>
        <end position="225"/>
    </location>
</feature>
<reference evidence="2" key="1">
    <citation type="journal article" date="2003" name="Genome Biol.">
        <title>An integrated gene annotation and transcriptional profiling approach towards the full gene content of the Drosophila genome.</title>
        <authorList>
            <person name="Hild M."/>
            <person name="Beckmann B."/>
            <person name="Haas S.A."/>
            <person name="Koch B."/>
            <person name="Solovyev V."/>
            <person name="Busold C."/>
            <person name="Fellenberg K."/>
            <person name="Boutros M."/>
            <person name="Vingron M."/>
            <person name="Sauer F."/>
            <person name="Hoheisel J.D."/>
            <person name="Paro R."/>
        </authorList>
    </citation>
    <scope>NUCLEOTIDE SEQUENCE</scope>
</reference>
<accession>Q6IIU0</accession>
<proteinExistence type="predicted"/>
<feature type="compositionally biased region" description="Basic residues" evidence="1">
    <location>
        <begin position="216"/>
        <end position="225"/>
    </location>
</feature>
<evidence type="ECO:0000256" key="1">
    <source>
        <dbReference type="SAM" id="MobiDB-lite"/>
    </source>
</evidence>
<sequence>MVEFQGPPVRLQKFHVNPISLTMSTQIEVGVVDCDRGESDAICDRLGLKCENHKGIASEYRLTLGPLTWRPRIISVAASRDRLVGGYASLFDSHLTFRLLPKKGDKGLNNKMPIRNLFLVRSKEDQTRSLGSQVPAECGLAETIFIANRTLILGFRDSAIWQRHFGSGVTRLTSRKDKGCTRVEHFGVVIFLGWSILLQPPSTIRNPLSTPSHPTPKGRRTRVHD</sequence>
<organism evidence="2">
    <name type="scientific">Drosophila melanogaster</name>
    <name type="common">Fruit fly</name>
    <dbReference type="NCBI Taxonomy" id="7227"/>
    <lineage>
        <taxon>Eukaryota</taxon>
        <taxon>Metazoa</taxon>
        <taxon>Ecdysozoa</taxon>
        <taxon>Arthropoda</taxon>
        <taxon>Hexapoda</taxon>
        <taxon>Insecta</taxon>
        <taxon>Pterygota</taxon>
        <taxon>Neoptera</taxon>
        <taxon>Endopterygota</taxon>
        <taxon>Diptera</taxon>
        <taxon>Brachycera</taxon>
        <taxon>Muscomorpha</taxon>
        <taxon>Ephydroidea</taxon>
        <taxon>Drosophilidae</taxon>
        <taxon>Drosophila</taxon>
        <taxon>Sophophora</taxon>
    </lineage>
</organism>
<name>Q6IIU0_DROME</name>
<dbReference type="EMBL" id="BK002976">
    <property type="protein sequence ID" value="DAA03176.1"/>
    <property type="molecule type" value="Genomic_DNA"/>
</dbReference>
<gene>
    <name evidence="2" type="ORF">HDC17109</name>
</gene>
<dbReference type="AlphaFoldDB" id="Q6IIU0"/>